<dbReference type="AlphaFoldDB" id="A0A7C3LSH4"/>
<accession>A0A7C3LSH4</accession>
<feature type="domain" description="Prolyl 4-hydroxylase alpha subunit Fe(2+) 2OG dioxygenase" evidence="1">
    <location>
        <begin position="111"/>
        <end position="214"/>
    </location>
</feature>
<dbReference type="InterPro" id="IPR044862">
    <property type="entry name" value="Pro_4_hyd_alph_FE2OG_OXY"/>
</dbReference>
<organism evidence="2">
    <name type="scientific">Leptospirillum ferriphilum</name>
    <dbReference type="NCBI Taxonomy" id="178606"/>
    <lineage>
        <taxon>Bacteria</taxon>
        <taxon>Pseudomonadati</taxon>
        <taxon>Nitrospirota</taxon>
        <taxon>Nitrospiria</taxon>
        <taxon>Nitrospirales</taxon>
        <taxon>Nitrospiraceae</taxon>
        <taxon>Leptospirillum</taxon>
    </lineage>
</organism>
<protein>
    <submittedName>
        <fullName evidence="2">2OG-Fe(II) oxygenase</fullName>
    </submittedName>
</protein>
<evidence type="ECO:0000313" key="2">
    <source>
        <dbReference type="EMBL" id="HFT92547.1"/>
    </source>
</evidence>
<reference evidence="2" key="1">
    <citation type="journal article" date="2020" name="mSystems">
        <title>Genome- and Community-Level Interaction Insights into Carbon Utilization and Element Cycling Functions of Hydrothermarchaeota in Hydrothermal Sediment.</title>
        <authorList>
            <person name="Zhou Z."/>
            <person name="Liu Y."/>
            <person name="Xu W."/>
            <person name="Pan J."/>
            <person name="Luo Z.H."/>
            <person name="Li M."/>
        </authorList>
    </citation>
    <scope>NUCLEOTIDE SEQUENCE [LARGE SCALE GENOMIC DNA]</scope>
    <source>
        <strain evidence="2">SpSt-902</strain>
    </source>
</reference>
<proteinExistence type="predicted"/>
<sequence length="262" mass="30409">MVELNMEGLKNSLSHFKAAKPFHHCVVDQFFSTTFAQKLEDEFPDYDDKAWHVYCNPLENKKTLNDWNRFPPATYQAFHSLCSEGFLQNVLRISLDLPLFPDFGLHGGGWHIHGQGGNLNPHFDYHLHPKLGMVRKLNLIIYLSSMLDPVLHGGELGFWEHDPSLHRPGNLAKTISPHFNRAVLFDTTQNSWHGMVKPLSIPAGIFRKSLAVYYMIPAEEKDRMERKRALYAPREEQRNDPKIEEIIQKRVDEKRFGEVYKT</sequence>
<dbReference type="EMBL" id="DTMM01000019">
    <property type="protein sequence ID" value="HFT92547.1"/>
    <property type="molecule type" value="Genomic_DNA"/>
</dbReference>
<evidence type="ECO:0000259" key="1">
    <source>
        <dbReference type="Pfam" id="PF13640"/>
    </source>
</evidence>
<comment type="caution">
    <text evidence="2">The sequence shown here is derived from an EMBL/GenBank/DDBJ whole genome shotgun (WGS) entry which is preliminary data.</text>
</comment>
<name>A0A7C3LSH4_9BACT</name>
<dbReference type="Gene3D" id="2.60.120.620">
    <property type="entry name" value="q2cbj1_9rhob like domain"/>
    <property type="match status" value="1"/>
</dbReference>
<gene>
    <name evidence="2" type="ORF">ENX03_01140</name>
</gene>
<dbReference type="Pfam" id="PF13640">
    <property type="entry name" value="2OG-FeII_Oxy_3"/>
    <property type="match status" value="1"/>
</dbReference>